<dbReference type="PANTHER" id="PTHR31099:SF49">
    <property type="entry name" value="MYOSIN HEAVY CHAIN-LIKE PROTEIN"/>
    <property type="match status" value="1"/>
</dbReference>
<feature type="region of interest" description="Disordered" evidence="1">
    <location>
        <begin position="223"/>
        <end position="246"/>
    </location>
</feature>
<dbReference type="EMBL" id="MNCJ02000322">
    <property type="protein sequence ID" value="KAF5797690.1"/>
    <property type="molecule type" value="Genomic_DNA"/>
</dbReference>
<gene>
    <name evidence="2" type="ORF">HanXRQr2_Chr07g0283611</name>
</gene>
<dbReference type="AlphaFoldDB" id="A0A9K3NF92"/>
<dbReference type="PANTHER" id="PTHR31099">
    <property type="entry name" value="OS06G0165300 PROTEIN"/>
    <property type="match status" value="1"/>
</dbReference>
<protein>
    <submittedName>
        <fullName evidence="2">Uncharacterized protein</fullName>
    </submittedName>
</protein>
<reference evidence="2" key="1">
    <citation type="journal article" date="2017" name="Nature">
        <title>The sunflower genome provides insights into oil metabolism, flowering and Asterid evolution.</title>
        <authorList>
            <person name="Badouin H."/>
            <person name="Gouzy J."/>
            <person name="Grassa C.J."/>
            <person name="Murat F."/>
            <person name="Staton S.E."/>
            <person name="Cottret L."/>
            <person name="Lelandais-Briere C."/>
            <person name="Owens G.L."/>
            <person name="Carrere S."/>
            <person name="Mayjonade B."/>
            <person name="Legrand L."/>
            <person name="Gill N."/>
            <person name="Kane N.C."/>
            <person name="Bowers J.E."/>
            <person name="Hubner S."/>
            <person name="Bellec A."/>
            <person name="Berard A."/>
            <person name="Berges H."/>
            <person name="Blanchet N."/>
            <person name="Boniface M.C."/>
            <person name="Brunel D."/>
            <person name="Catrice O."/>
            <person name="Chaidir N."/>
            <person name="Claudel C."/>
            <person name="Donnadieu C."/>
            <person name="Faraut T."/>
            <person name="Fievet G."/>
            <person name="Helmstetter N."/>
            <person name="King M."/>
            <person name="Knapp S.J."/>
            <person name="Lai Z."/>
            <person name="Le Paslier M.C."/>
            <person name="Lippi Y."/>
            <person name="Lorenzon L."/>
            <person name="Mandel J.R."/>
            <person name="Marage G."/>
            <person name="Marchand G."/>
            <person name="Marquand E."/>
            <person name="Bret-Mestries E."/>
            <person name="Morien E."/>
            <person name="Nambeesan S."/>
            <person name="Nguyen T."/>
            <person name="Pegot-Espagnet P."/>
            <person name="Pouilly N."/>
            <person name="Raftis F."/>
            <person name="Sallet E."/>
            <person name="Schiex T."/>
            <person name="Thomas J."/>
            <person name="Vandecasteele C."/>
            <person name="Vares D."/>
            <person name="Vear F."/>
            <person name="Vautrin S."/>
            <person name="Crespi M."/>
            <person name="Mangin B."/>
            <person name="Burke J.M."/>
            <person name="Salse J."/>
            <person name="Munos S."/>
            <person name="Vincourt P."/>
            <person name="Rieseberg L.H."/>
            <person name="Langlade N.B."/>
        </authorList>
    </citation>
    <scope>NUCLEOTIDE SEQUENCE</scope>
    <source>
        <tissue evidence="2">Leaves</tissue>
    </source>
</reference>
<keyword evidence="3" id="KW-1185">Reference proteome</keyword>
<accession>A0A9K3NF92</accession>
<name>A0A9K3NF92_HELAN</name>
<sequence>MGMVRIRNFEFVCRSQGEHLTVERFRAFYQLQNNFGFFSFALRDEKKILINPPKSFHDWKMKLFFIRGEVIPMVMQFHDMGSIPKEDLKIPRGATWYEKLMALPNQAFGEQVLVAAEVALFHRVFLAHASVMGVRPLRAGKEYCLEQIRPNFMYARAELFTAPPVTTGGAYISNPRPCRAITPTGKEVVYLSSEESVASSKHELNPPHDVFAGVLRNLGIDQEEKKPKRVSKKKVTVAEGVAHKKP</sequence>
<evidence type="ECO:0000313" key="3">
    <source>
        <dbReference type="Proteomes" id="UP000215914"/>
    </source>
</evidence>
<proteinExistence type="predicted"/>
<reference evidence="2" key="2">
    <citation type="submission" date="2020-06" db="EMBL/GenBank/DDBJ databases">
        <title>Helianthus annuus Genome sequencing and assembly Release 2.</title>
        <authorList>
            <person name="Gouzy J."/>
            <person name="Langlade N."/>
            <person name="Munos S."/>
        </authorList>
    </citation>
    <scope>NUCLEOTIDE SEQUENCE</scope>
    <source>
        <tissue evidence="2">Leaves</tissue>
    </source>
</reference>
<comment type="caution">
    <text evidence="2">The sequence shown here is derived from an EMBL/GenBank/DDBJ whole genome shotgun (WGS) entry which is preliminary data.</text>
</comment>
<dbReference type="Proteomes" id="UP000215914">
    <property type="component" value="Unassembled WGS sequence"/>
</dbReference>
<evidence type="ECO:0000256" key="1">
    <source>
        <dbReference type="SAM" id="MobiDB-lite"/>
    </source>
</evidence>
<evidence type="ECO:0000313" key="2">
    <source>
        <dbReference type="EMBL" id="KAF5797690.1"/>
    </source>
</evidence>
<dbReference type="Gramene" id="mRNA:HanXRQr2_Chr07g0283611">
    <property type="protein sequence ID" value="mRNA:HanXRQr2_Chr07g0283611"/>
    <property type="gene ID" value="HanXRQr2_Chr07g0283611"/>
</dbReference>
<organism evidence="2 3">
    <name type="scientific">Helianthus annuus</name>
    <name type="common">Common sunflower</name>
    <dbReference type="NCBI Taxonomy" id="4232"/>
    <lineage>
        <taxon>Eukaryota</taxon>
        <taxon>Viridiplantae</taxon>
        <taxon>Streptophyta</taxon>
        <taxon>Embryophyta</taxon>
        <taxon>Tracheophyta</taxon>
        <taxon>Spermatophyta</taxon>
        <taxon>Magnoliopsida</taxon>
        <taxon>eudicotyledons</taxon>
        <taxon>Gunneridae</taxon>
        <taxon>Pentapetalae</taxon>
        <taxon>asterids</taxon>
        <taxon>campanulids</taxon>
        <taxon>Asterales</taxon>
        <taxon>Asteraceae</taxon>
        <taxon>Asteroideae</taxon>
        <taxon>Heliantheae alliance</taxon>
        <taxon>Heliantheae</taxon>
        <taxon>Helianthus</taxon>
    </lineage>
</organism>